<dbReference type="EMBL" id="MKCT01000028">
    <property type="protein sequence ID" value="OHX19735.1"/>
    <property type="molecule type" value="Genomic_DNA"/>
</dbReference>
<sequence length="110" mass="12402">MLEQAALDMATHLRSPDEAGITKQERYMRNQAASHRLDAERWLCNNTEQADGLNFLLCSAVIGDHLKLDSLPTDEIARCIRKAVMRTPSEMALILSNLRRQMMSETATAE</sequence>
<evidence type="ECO:0000313" key="4">
    <source>
        <dbReference type="Proteomes" id="UP000180280"/>
    </source>
</evidence>
<dbReference type="Proteomes" id="UP000180280">
    <property type="component" value="Unassembled WGS sequence"/>
</dbReference>
<accession>A0A1S1WT02</accession>
<protein>
    <submittedName>
        <fullName evidence="1">Uncharacterized protein</fullName>
    </submittedName>
</protein>
<proteinExistence type="predicted"/>
<dbReference type="Proteomes" id="UP000180088">
    <property type="component" value="Unassembled WGS sequence"/>
</dbReference>
<keyword evidence="4" id="KW-1185">Reference proteome</keyword>
<gene>
    <name evidence="2" type="ORF">BI344_08890</name>
    <name evidence="1" type="ORF">BI347_21275</name>
</gene>
<name>A0A1S1WT02_9NEIS</name>
<evidence type="ECO:0000313" key="3">
    <source>
        <dbReference type="Proteomes" id="UP000180088"/>
    </source>
</evidence>
<evidence type="ECO:0000313" key="2">
    <source>
        <dbReference type="EMBL" id="OHX19735.1"/>
    </source>
</evidence>
<dbReference type="EMBL" id="MKCS01000004">
    <property type="protein sequence ID" value="OHX10323.1"/>
    <property type="molecule type" value="Genomic_DNA"/>
</dbReference>
<organism evidence="1 3">
    <name type="scientific">Chromobacterium sphagni</name>
    <dbReference type="NCBI Taxonomy" id="1903179"/>
    <lineage>
        <taxon>Bacteria</taxon>
        <taxon>Pseudomonadati</taxon>
        <taxon>Pseudomonadota</taxon>
        <taxon>Betaproteobacteria</taxon>
        <taxon>Neisseriales</taxon>
        <taxon>Chromobacteriaceae</taxon>
        <taxon>Chromobacterium</taxon>
    </lineage>
</organism>
<comment type="caution">
    <text evidence="1">The sequence shown here is derived from an EMBL/GenBank/DDBJ whole genome shotgun (WGS) entry which is preliminary data.</text>
</comment>
<dbReference type="AlphaFoldDB" id="A0A1S1WT02"/>
<evidence type="ECO:0000313" key="1">
    <source>
        <dbReference type="EMBL" id="OHX10323.1"/>
    </source>
</evidence>
<reference evidence="3 4" key="1">
    <citation type="submission" date="2016-09" db="EMBL/GenBank/DDBJ databases">
        <title>Chromobacterium muskegensis sp. nov., an insecticidal bacterium isolated from Sphagnum bogs.</title>
        <authorList>
            <person name="Sparks M.E."/>
            <person name="Blackburn M.B."/>
            <person name="Gundersen-Rindal D.E."/>
            <person name="Mitchell A."/>
            <person name="Farrar R."/>
            <person name="Kuhar D."/>
        </authorList>
    </citation>
    <scope>NUCLEOTIDE SEQUENCE [LARGE SCALE GENOMIC DNA]</scope>
    <source>
        <strain evidence="2 4">14B-1</strain>
        <strain evidence="1 3">37-2</strain>
    </source>
</reference>